<dbReference type="OrthoDB" id="5348404at2759"/>
<protein>
    <submittedName>
        <fullName evidence="7">Uncharacterized protein</fullName>
    </submittedName>
</protein>
<feature type="transmembrane region" description="Helical" evidence="6">
    <location>
        <begin position="119"/>
        <end position="141"/>
    </location>
</feature>
<sequence length="415" mass="46220">MYTFFATLVRRQLLGGDDDEDTEHCPTNFSDLSQADPIIGNTTFHRVMTYTSAATMAVSVALGTYMILGQMFSYREPRFQKHLIRIILTGPIFAVFAFIGVASYRAAHYMEALLTLYEIFTLYSIFTLCVEYLAPATTWEAQLVLMQSNSVFSFSSFRRKYFRVVQVIPVLIIVTLVTIITHARECWQSAESSRAAGIVSIIGAISTIMAISGILPFLMKQTTLLKKIDPQIVGKLLAAKIIVVAEIVISLIFSILSWTDSFEPTATVSHNDINVGVHVFSTGCLAFITTICMLPYYRPGQFEKAPWVAAPGDGHWTDTTHATRRESEETGPPKPKEALLLPRNNKQPSPKRSPLRAVWDVVNVSDVAIAVWRGIKLLFGRPRLQNRAGMEPNRGYAPVAQGGEAGEELPEYRRS</sequence>
<organism evidence="7 8">
    <name type="scientific">Cyphellophora attinorum</name>
    <dbReference type="NCBI Taxonomy" id="1664694"/>
    <lineage>
        <taxon>Eukaryota</taxon>
        <taxon>Fungi</taxon>
        <taxon>Dikarya</taxon>
        <taxon>Ascomycota</taxon>
        <taxon>Pezizomycotina</taxon>
        <taxon>Eurotiomycetes</taxon>
        <taxon>Chaetothyriomycetidae</taxon>
        <taxon>Chaetothyriales</taxon>
        <taxon>Cyphellophoraceae</taxon>
        <taxon>Cyphellophora</taxon>
    </lineage>
</organism>
<name>A0A0N1NZ29_9EURO</name>
<dbReference type="EMBL" id="LFJN01000013">
    <property type="protein sequence ID" value="KPI39880.1"/>
    <property type="molecule type" value="Genomic_DNA"/>
</dbReference>
<evidence type="ECO:0000256" key="6">
    <source>
        <dbReference type="SAM" id="Phobius"/>
    </source>
</evidence>
<keyword evidence="4 6" id="KW-0472">Membrane</keyword>
<proteinExistence type="predicted"/>
<feature type="transmembrane region" description="Helical" evidence="6">
    <location>
        <begin position="53"/>
        <end position="74"/>
    </location>
</feature>
<feature type="transmembrane region" description="Helical" evidence="6">
    <location>
        <begin position="278"/>
        <end position="297"/>
    </location>
</feature>
<feature type="transmembrane region" description="Helical" evidence="6">
    <location>
        <begin position="237"/>
        <end position="258"/>
    </location>
</feature>
<evidence type="ECO:0000256" key="1">
    <source>
        <dbReference type="ARBA" id="ARBA00004141"/>
    </source>
</evidence>
<reference evidence="7 8" key="1">
    <citation type="submission" date="2015-06" db="EMBL/GenBank/DDBJ databases">
        <title>Draft genome of the ant-associated black yeast Phialophora attae CBS 131958.</title>
        <authorList>
            <person name="Moreno L.F."/>
            <person name="Stielow B.J."/>
            <person name="de Hoog S."/>
            <person name="Vicente V.A."/>
            <person name="Weiss V.A."/>
            <person name="de Vries M."/>
            <person name="Cruz L.M."/>
            <person name="Souza E.M."/>
        </authorList>
    </citation>
    <scope>NUCLEOTIDE SEQUENCE [LARGE SCALE GENOMIC DNA]</scope>
    <source>
        <strain evidence="7 8">CBS 131958</strain>
    </source>
</reference>
<feature type="region of interest" description="Disordered" evidence="5">
    <location>
        <begin position="387"/>
        <end position="415"/>
    </location>
</feature>
<gene>
    <name evidence="7" type="ORF">AB675_11438</name>
</gene>
<evidence type="ECO:0000313" key="8">
    <source>
        <dbReference type="Proteomes" id="UP000038010"/>
    </source>
</evidence>
<keyword evidence="2 6" id="KW-0812">Transmembrane</keyword>
<evidence type="ECO:0000256" key="2">
    <source>
        <dbReference type="ARBA" id="ARBA00022692"/>
    </source>
</evidence>
<dbReference type="Proteomes" id="UP000038010">
    <property type="component" value="Unassembled WGS sequence"/>
</dbReference>
<dbReference type="VEuPathDB" id="FungiDB:AB675_11438"/>
<accession>A0A0N1NZ29</accession>
<feature type="region of interest" description="Disordered" evidence="5">
    <location>
        <begin position="313"/>
        <end position="354"/>
    </location>
</feature>
<dbReference type="SMART" id="SM01417">
    <property type="entry name" value="Solute_trans_a"/>
    <property type="match status" value="1"/>
</dbReference>
<dbReference type="AlphaFoldDB" id="A0A0N1NZ29"/>
<evidence type="ECO:0000313" key="7">
    <source>
        <dbReference type="EMBL" id="KPI39880.1"/>
    </source>
</evidence>
<feature type="transmembrane region" description="Helical" evidence="6">
    <location>
        <begin position="86"/>
        <end position="107"/>
    </location>
</feature>
<feature type="transmembrane region" description="Helical" evidence="6">
    <location>
        <begin position="195"/>
        <end position="217"/>
    </location>
</feature>
<dbReference type="Pfam" id="PF03619">
    <property type="entry name" value="Solute_trans_a"/>
    <property type="match status" value="1"/>
</dbReference>
<feature type="compositionally biased region" description="Basic and acidic residues" evidence="5">
    <location>
        <begin position="315"/>
        <end position="328"/>
    </location>
</feature>
<comment type="caution">
    <text evidence="7">The sequence shown here is derived from an EMBL/GenBank/DDBJ whole genome shotgun (WGS) entry which is preliminary data.</text>
</comment>
<dbReference type="InterPro" id="IPR005178">
    <property type="entry name" value="Ostalpha/TMEM184C"/>
</dbReference>
<keyword evidence="3 6" id="KW-1133">Transmembrane helix</keyword>
<comment type="subcellular location">
    <subcellularLocation>
        <location evidence="1">Membrane</location>
        <topology evidence="1">Multi-pass membrane protein</topology>
    </subcellularLocation>
</comment>
<dbReference type="STRING" id="1664694.A0A0N1NZ29"/>
<evidence type="ECO:0000256" key="5">
    <source>
        <dbReference type="SAM" id="MobiDB-lite"/>
    </source>
</evidence>
<feature type="transmembrane region" description="Helical" evidence="6">
    <location>
        <begin position="161"/>
        <end position="183"/>
    </location>
</feature>
<dbReference type="GO" id="GO:0016020">
    <property type="term" value="C:membrane"/>
    <property type="evidence" value="ECO:0007669"/>
    <property type="project" value="UniProtKB-SubCell"/>
</dbReference>
<evidence type="ECO:0000256" key="4">
    <source>
        <dbReference type="ARBA" id="ARBA00023136"/>
    </source>
</evidence>
<evidence type="ECO:0000256" key="3">
    <source>
        <dbReference type="ARBA" id="ARBA00022989"/>
    </source>
</evidence>
<dbReference type="RefSeq" id="XP_017999843.1">
    <property type="nucleotide sequence ID" value="XM_018140284.1"/>
</dbReference>
<keyword evidence="8" id="KW-1185">Reference proteome</keyword>
<dbReference type="GeneID" id="28732165"/>
<dbReference type="PANTHER" id="PTHR23423">
    <property type="entry name" value="ORGANIC SOLUTE TRANSPORTER-RELATED"/>
    <property type="match status" value="1"/>
</dbReference>